<dbReference type="SMART" id="SM01381">
    <property type="entry name" value="7TM_GPCR_Srsx"/>
    <property type="match status" value="1"/>
</dbReference>
<keyword evidence="5 10" id="KW-0552">Olfaction</keyword>
<dbReference type="GO" id="GO:0004984">
    <property type="term" value="F:olfactory receptor activity"/>
    <property type="evidence" value="ECO:0007669"/>
    <property type="project" value="InterPro"/>
</dbReference>
<feature type="transmembrane region" description="Helical" evidence="10">
    <location>
        <begin position="64"/>
        <end position="89"/>
    </location>
</feature>
<evidence type="ECO:0000256" key="7">
    <source>
        <dbReference type="ARBA" id="ARBA00023136"/>
    </source>
</evidence>
<protein>
    <recommendedName>
        <fullName evidence="10">Olfactory receptor</fullName>
    </recommendedName>
</protein>
<dbReference type="GO" id="GO:0005886">
    <property type="term" value="C:plasma membrane"/>
    <property type="evidence" value="ECO:0007669"/>
    <property type="project" value="UniProtKB-SubCell"/>
</dbReference>
<keyword evidence="7 10" id="KW-0472">Membrane</keyword>
<feature type="transmembrane region" description="Helical" evidence="10">
    <location>
        <begin position="271"/>
        <end position="293"/>
    </location>
</feature>
<feature type="transmembrane region" description="Helical" evidence="10">
    <location>
        <begin position="142"/>
        <end position="164"/>
    </location>
</feature>
<evidence type="ECO:0000256" key="3">
    <source>
        <dbReference type="ARBA" id="ARBA00022606"/>
    </source>
</evidence>
<name>A0A6P7XWT4_9AMPH</name>
<reference evidence="13" key="1">
    <citation type="submission" date="2025-08" db="UniProtKB">
        <authorList>
            <consortium name="RefSeq"/>
        </authorList>
    </citation>
    <scope>IDENTIFICATION</scope>
</reference>
<sequence length="312" mass="35002">MLTTNSTIIQPPFFLLIGIPGLEAVQTSISFPLSVMYLIALLGNGTVIYIIIREHSLHEPMYIFLSMLAATDLFLCSSTVPRALALFWFHVREISFSGCLAQVFLIHFSFVLESAILLAMAFDRYFAICNPLKYGSILTNSVIRNIGVLGTLRSFCVVMPYVYLLKRLSYCGANVIPHTFCKHMGVARVACTDITVNIIYGLTVALFTTGLDFIFIVISYILILRAVFRLPPDARLKAFSTCASHVCVIFLFYIPAFFSCIAHRFGQELPVQIPVLLANLYVVFPPMLNPIIYGVKTKEIRQRVARVFSNKN</sequence>
<feature type="transmembrane region" description="Helical" evidence="10">
    <location>
        <begin position="198"/>
        <end position="223"/>
    </location>
</feature>
<keyword evidence="6 10" id="KW-1133">Transmembrane helix</keyword>
<keyword evidence="8 9" id="KW-0807">Transducer</keyword>
<dbReference type="Proteomes" id="UP000515156">
    <property type="component" value="Chromosome 4"/>
</dbReference>
<evidence type="ECO:0000256" key="9">
    <source>
        <dbReference type="RuleBase" id="RU000688"/>
    </source>
</evidence>
<dbReference type="FunFam" id="1.20.1070.10:FF:000006">
    <property type="entry name" value="Olfactory receptor"/>
    <property type="match status" value="1"/>
</dbReference>
<dbReference type="PANTHER" id="PTHR26450">
    <property type="entry name" value="OLFACTORY RECEPTOR 56B1-RELATED"/>
    <property type="match status" value="1"/>
</dbReference>
<dbReference type="PRINTS" id="PR00237">
    <property type="entry name" value="GPCRRHODOPSN"/>
</dbReference>
<keyword evidence="10" id="KW-1003">Cell membrane</keyword>
<keyword evidence="9" id="KW-0675">Receptor</keyword>
<evidence type="ECO:0000256" key="4">
    <source>
        <dbReference type="ARBA" id="ARBA00022692"/>
    </source>
</evidence>
<evidence type="ECO:0000256" key="10">
    <source>
        <dbReference type="RuleBase" id="RU363047"/>
    </source>
</evidence>
<keyword evidence="4 9" id="KW-0812">Transmembrane</keyword>
<comment type="similarity">
    <text evidence="9">Belongs to the G-protein coupled receptor 1 family.</text>
</comment>
<dbReference type="Pfam" id="PF13853">
    <property type="entry name" value="7tm_4"/>
    <property type="match status" value="1"/>
</dbReference>
<dbReference type="InterPro" id="IPR017452">
    <property type="entry name" value="GPCR_Rhodpsn_7TM"/>
</dbReference>
<feature type="domain" description="G-protein coupled receptors family 1 profile" evidence="11">
    <location>
        <begin position="43"/>
        <end position="293"/>
    </location>
</feature>
<dbReference type="RefSeq" id="XP_030055155.1">
    <property type="nucleotide sequence ID" value="XM_030199295.1"/>
</dbReference>
<dbReference type="PROSITE" id="PS50262">
    <property type="entry name" value="G_PROTEIN_RECEP_F1_2"/>
    <property type="match status" value="1"/>
</dbReference>
<evidence type="ECO:0000313" key="12">
    <source>
        <dbReference type="Proteomes" id="UP000515156"/>
    </source>
</evidence>
<evidence type="ECO:0000259" key="11">
    <source>
        <dbReference type="PROSITE" id="PS50262"/>
    </source>
</evidence>
<feature type="transmembrane region" description="Helical" evidence="10">
    <location>
        <begin position="243"/>
        <end position="265"/>
    </location>
</feature>
<evidence type="ECO:0000256" key="5">
    <source>
        <dbReference type="ARBA" id="ARBA00022725"/>
    </source>
</evidence>
<comment type="function">
    <text evidence="1">Odorant receptor.</text>
</comment>
<dbReference type="SUPFAM" id="SSF81321">
    <property type="entry name" value="Family A G protein-coupled receptor-like"/>
    <property type="match status" value="1"/>
</dbReference>
<dbReference type="PANTHER" id="PTHR26450:SF32">
    <property type="entry name" value="OLFACTORY RECEPTOR 52B6"/>
    <property type="match status" value="1"/>
</dbReference>
<evidence type="ECO:0000256" key="2">
    <source>
        <dbReference type="ARBA" id="ARBA00004141"/>
    </source>
</evidence>
<evidence type="ECO:0000256" key="8">
    <source>
        <dbReference type="ARBA" id="ARBA00023224"/>
    </source>
</evidence>
<keyword evidence="12" id="KW-1185">Reference proteome</keyword>
<dbReference type="InterPro" id="IPR000276">
    <property type="entry name" value="GPCR_Rhodpsn"/>
</dbReference>
<feature type="transmembrane region" description="Helical" evidence="10">
    <location>
        <begin position="34"/>
        <end position="52"/>
    </location>
</feature>
<dbReference type="InterPro" id="IPR050402">
    <property type="entry name" value="OR51/52/56-like"/>
</dbReference>
<dbReference type="GO" id="GO:0004930">
    <property type="term" value="F:G protein-coupled receptor activity"/>
    <property type="evidence" value="ECO:0007669"/>
    <property type="project" value="UniProtKB-KW"/>
</dbReference>
<keyword evidence="3 10" id="KW-0716">Sensory transduction</keyword>
<organism evidence="12 13">
    <name type="scientific">Microcaecilia unicolor</name>
    <dbReference type="NCBI Taxonomy" id="1415580"/>
    <lineage>
        <taxon>Eukaryota</taxon>
        <taxon>Metazoa</taxon>
        <taxon>Chordata</taxon>
        <taxon>Craniata</taxon>
        <taxon>Vertebrata</taxon>
        <taxon>Euteleostomi</taxon>
        <taxon>Amphibia</taxon>
        <taxon>Gymnophiona</taxon>
        <taxon>Siphonopidae</taxon>
        <taxon>Microcaecilia</taxon>
    </lineage>
</organism>
<dbReference type="OrthoDB" id="5969463at2759"/>
<feature type="transmembrane region" description="Helical" evidence="10">
    <location>
        <begin position="101"/>
        <end position="122"/>
    </location>
</feature>
<dbReference type="InParanoid" id="A0A6P7XWT4"/>
<comment type="subcellular location">
    <subcellularLocation>
        <location evidence="10">Cell membrane</location>
        <topology evidence="10">Multi-pass membrane protein</topology>
    </subcellularLocation>
    <subcellularLocation>
        <location evidence="2">Membrane</location>
        <topology evidence="2">Multi-pass membrane protein</topology>
    </subcellularLocation>
</comment>
<keyword evidence="9" id="KW-0297">G-protein coupled receptor</keyword>
<evidence type="ECO:0000256" key="6">
    <source>
        <dbReference type="ARBA" id="ARBA00022989"/>
    </source>
</evidence>
<accession>A0A6P7XWT4</accession>
<proteinExistence type="inferred from homology"/>
<dbReference type="Gene3D" id="1.20.1070.10">
    <property type="entry name" value="Rhodopsin 7-helix transmembrane proteins"/>
    <property type="match status" value="1"/>
</dbReference>
<dbReference type="KEGG" id="muo:115467809"/>
<dbReference type="PRINTS" id="PR00245">
    <property type="entry name" value="OLFACTORYR"/>
</dbReference>
<dbReference type="InterPro" id="IPR000725">
    <property type="entry name" value="Olfact_rcpt"/>
</dbReference>
<dbReference type="PROSITE" id="PS00237">
    <property type="entry name" value="G_PROTEIN_RECEP_F1_1"/>
    <property type="match status" value="1"/>
</dbReference>
<evidence type="ECO:0000256" key="1">
    <source>
        <dbReference type="ARBA" id="ARBA00002936"/>
    </source>
</evidence>
<gene>
    <name evidence="13" type="primary">LOC115467809</name>
</gene>
<dbReference type="GeneID" id="115467809"/>
<dbReference type="AlphaFoldDB" id="A0A6P7XWT4"/>
<evidence type="ECO:0000313" key="13">
    <source>
        <dbReference type="RefSeq" id="XP_030055155.1"/>
    </source>
</evidence>